<evidence type="ECO:0000259" key="5">
    <source>
        <dbReference type="PROSITE" id="PS50112"/>
    </source>
</evidence>
<name>A0ABY1RZ44_9GAMM</name>
<protein>
    <recommendedName>
        <fullName evidence="2">histidine kinase</fullName>
        <ecNumber evidence="2">2.7.13.3</ecNumber>
    </recommendedName>
</protein>
<dbReference type="PANTHER" id="PTHR43065">
    <property type="entry name" value="SENSOR HISTIDINE KINASE"/>
    <property type="match status" value="1"/>
</dbReference>
<dbReference type="PROSITE" id="PS50112">
    <property type="entry name" value="PAS"/>
    <property type="match status" value="1"/>
</dbReference>
<dbReference type="Proteomes" id="UP001159257">
    <property type="component" value="Unassembled WGS sequence"/>
</dbReference>
<dbReference type="Gene3D" id="3.30.565.10">
    <property type="entry name" value="Histidine kinase-like ATPase, C-terminal domain"/>
    <property type="match status" value="1"/>
</dbReference>
<proteinExistence type="predicted"/>
<feature type="transmembrane region" description="Helical" evidence="3">
    <location>
        <begin position="75"/>
        <end position="99"/>
    </location>
</feature>
<dbReference type="InterPro" id="IPR000014">
    <property type="entry name" value="PAS"/>
</dbReference>
<dbReference type="InterPro" id="IPR013656">
    <property type="entry name" value="PAS_4"/>
</dbReference>
<dbReference type="SUPFAM" id="SSF55874">
    <property type="entry name" value="ATPase domain of HSP90 chaperone/DNA topoisomerase II/histidine kinase"/>
    <property type="match status" value="1"/>
</dbReference>
<evidence type="ECO:0000256" key="3">
    <source>
        <dbReference type="SAM" id="Phobius"/>
    </source>
</evidence>
<comment type="caution">
    <text evidence="6">The sequence shown here is derived from an EMBL/GenBank/DDBJ whole genome shotgun (WGS) entry which is preliminary data.</text>
</comment>
<dbReference type="Pfam" id="PF02518">
    <property type="entry name" value="HATPase_c"/>
    <property type="match status" value="1"/>
</dbReference>
<keyword evidence="3" id="KW-1133">Transmembrane helix</keyword>
<comment type="catalytic activity">
    <reaction evidence="1">
        <text>ATP + protein L-histidine = ADP + protein N-phospho-L-histidine.</text>
        <dbReference type="EC" id="2.7.13.3"/>
    </reaction>
</comment>
<keyword evidence="3" id="KW-0812">Transmembrane</keyword>
<dbReference type="SUPFAM" id="SSF55785">
    <property type="entry name" value="PYP-like sensor domain (PAS domain)"/>
    <property type="match status" value="1"/>
</dbReference>
<dbReference type="InterPro" id="IPR036890">
    <property type="entry name" value="HATPase_C_sf"/>
</dbReference>
<accession>A0ABY1RZ44</accession>
<dbReference type="NCBIfam" id="TIGR00229">
    <property type="entry name" value="sensory_box"/>
    <property type="match status" value="1"/>
</dbReference>
<keyword evidence="3" id="KW-0472">Membrane</keyword>
<evidence type="ECO:0000313" key="7">
    <source>
        <dbReference type="Proteomes" id="UP001159257"/>
    </source>
</evidence>
<evidence type="ECO:0000256" key="2">
    <source>
        <dbReference type="ARBA" id="ARBA00012438"/>
    </source>
</evidence>
<dbReference type="PANTHER" id="PTHR43065:SF42">
    <property type="entry name" value="TWO-COMPONENT SENSOR PPRA"/>
    <property type="match status" value="1"/>
</dbReference>
<dbReference type="Pfam" id="PF08448">
    <property type="entry name" value="PAS_4"/>
    <property type="match status" value="1"/>
</dbReference>
<feature type="domain" description="Histidine kinase" evidence="4">
    <location>
        <begin position="274"/>
        <end position="514"/>
    </location>
</feature>
<sequence length="514" mass="57822">MSTANVKSATTYLSPPAIRYTSSQRSFILATRTFCPYTIMTRFLLLTTLLLTAPLTHASLLAPFRNEDGSTRWQYVANFSSGVLIILLTIAAVVLFVTWRRARRYNLELEEIRSHLEERVQDRTAKLEKEVAEHVVTTQRLQASESYIQNILSSMPLVLVGVNGDGVVTHWNRRAEQVSGTKAEAAIGRNLWSIYPDITVTPEHIKQALAKRKPVTLRYSQPGSYHMDITVYPLENYVEPGVVVLVDDVTRRVITENMLIQHDKLSSMGELATAMANDIHTPLQAILFDLRSFHKALESGQLLPKDSQQDSEFKRLEGLLEHASDNGRQVESVIRNLLQFARGRNATAEPANVVDILEHSLTQASEALSLPDAIPFGKINVERHFEKEIPLAPCHITELQQVFLSLFRHAYQSLAEKAKAKGMDFVPTIKLYVGQSYDALSVRIQHNGTGLSNEEQMHLFEPYVNSANVEQPSAAADRRLSFAYFVITEQHRGHMAVTSDLEVGTTFHIQLELH</sequence>
<dbReference type="InterPro" id="IPR035965">
    <property type="entry name" value="PAS-like_dom_sf"/>
</dbReference>
<dbReference type="Gene3D" id="3.30.450.20">
    <property type="entry name" value="PAS domain"/>
    <property type="match status" value="1"/>
</dbReference>
<dbReference type="CDD" id="cd00130">
    <property type="entry name" value="PAS"/>
    <property type="match status" value="1"/>
</dbReference>
<feature type="domain" description="PAS" evidence="5">
    <location>
        <begin position="144"/>
        <end position="191"/>
    </location>
</feature>
<dbReference type="InterPro" id="IPR005467">
    <property type="entry name" value="His_kinase_dom"/>
</dbReference>
<dbReference type="Gene3D" id="1.10.287.130">
    <property type="match status" value="1"/>
</dbReference>
<dbReference type="InterPro" id="IPR003594">
    <property type="entry name" value="HATPase_dom"/>
</dbReference>
<dbReference type="EC" id="2.7.13.3" evidence="2"/>
<organism evidence="6 7">
    <name type="scientific">Marinobacterium sediminicola</name>
    <dbReference type="NCBI Taxonomy" id="518898"/>
    <lineage>
        <taxon>Bacteria</taxon>
        <taxon>Pseudomonadati</taxon>
        <taxon>Pseudomonadota</taxon>
        <taxon>Gammaproteobacteria</taxon>
        <taxon>Oceanospirillales</taxon>
        <taxon>Oceanospirillaceae</taxon>
        <taxon>Marinobacterium</taxon>
    </lineage>
</organism>
<dbReference type="CDD" id="cd00082">
    <property type="entry name" value="HisKA"/>
    <property type="match status" value="1"/>
</dbReference>
<feature type="transmembrane region" description="Helical" evidence="3">
    <location>
        <begin position="34"/>
        <end position="55"/>
    </location>
</feature>
<evidence type="ECO:0000259" key="4">
    <source>
        <dbReference type="PROSITE" id="PS50109"/>
    </source>
</evidence>
<gene>
    <name evidence="6" type="ORF">SAMN04487964_104163</name>
</gene>
<keyword evidence="7" id="KW-1185">Reference proteome</keyword>
<reference evidence="6 7" key="1">
    <citation type="submission" date="2017-05" db="EMBL/GenBank/DDBJ databases">
        <authorList>
            <person name="Varghese N."/>
            <person name="Submissions S."/>
        </authorList>
    </citation>
    <scope>NUCLEOTIDE SEQUENCE [LARGE SCALE GENOMIC DNA]</scope>
    <source>
        <strain evidence="6 7">CGMCC 1.7287</strain>
    </source>
</reference>
<dbReference type="EMBL" id="FXWV01000004">
    <property type="protein sequence ID" value="SMR73500.1"/>
    <property type="molecule type" value="Genomic_DNA"/>
</dbReference>
<evidence type="ECO:0000313" key="6">
    <source>
        <dbReference type="EMBL" id="SMR73500.1"/>
    </source>
</evidence>
<dbReference type="InterPro" id="IPR003661">
    <property type="entry name" value="HisK_dim/P_dom"/>
</dbReference>
<dbReference type="PROSITE" id="PS50109">
    <property type="entry name" value="HIS_KIN"/>
    <property type="match status" value="1"/>
</dbReference>
<dbReference type="SMART" id="SM00091">
    <property type="entry name" value="PAS"/>
    <property type="match status" value="1"/>
</dbReference>
<evidence type="ECO:0000256" key="1">
    <source>
        <dbReference type="ARBA" id="ARBA00000085"/>
    </source>
</evidence>